<name>A0A4U0H9V5_9SPHI</name>
<sequence length="92" mass="11144">MERTLVKIIDVCRSYRIESTFVRDLHENGLIELVSVEEEEFIDEEELGQLEQYSTWHYDLELNLQGIEVVRHLLNRIEQLQFELRKLEDHTK</sequence>
<reference evidence="1 2" key="1">
    <citation type="submission" date="2019-04" db="EMBL/GenBank/DDBJ databases">
        <title>Sphingobacterium olei sp. nov., isolated from oil-contaminated soil.</title>
        <authorList>
            <person name="Liu B."/>
        </authorList>
    </citation>
    <scope>NUCLEOTIDE SEQUENCE [LARGE SCALE GENOMIC DNA]</scope>
    <source>
        <strain evidence="1 2">Y3L14</strain>
    </source>
</reference>
<dbReference type="OrthoDB" id="1494789at2"/>
<evidence type="ECO:0000313" key="1">
    <source>
        <dbReference type="EMBL" id="TJY68641.1"/>
    </source>
</evidence>
<accession>A0A4U0H9V5</accession>
<evidence type="ECO:0000313" key="2">
    <source>
        <dbReference type="Proteomes" id="UP000309872"/>
    </source>
</evidence>
<evidence type="ECO:0008006" key="3">
    <source>
        <dbReference type="Google" id="ProtNLM"/>
    </source>
</evidence>
<dbReference type="Pfam" id="PF13591">
    <property type="entry name" value="MerR_2"/>
    <property type="match status" value="1"/>
</dbReference>
<proteinExistence type="predicted"/>
<protein>
    <recommendedName>
        <fullName evidence="3">MerR family transcriptional regulator</fullName>
    </recommendedName>
</protein>
<dbReference type="Proteomes" id="UP000309872">
    <property type="component" value="Unassembled WGS sequence"/>
</dbReference>
<keyword evidence="2" id="KW-1185">Reference proteome</keyword>
<comment type="caution">
    <text evidence="1">The sequence shown here is derived from an EMBL/GenBank/DDBJ whole genome shotgun (WGS) entry which is preliminary data.</text>
</comment>
<organism evidence="1 2">
    <name type="scientific">Sphingobacterium alkalisoli</name>
    <dbReference type="NCBI Taxonomy" id="1874115"/>
    <lineage>
        <taxon>Bacteria</taxon>
        <taxon>Pseudomonadati</taxon>
        <taxon>Bacteroidota</taxon>
        <taxon>Sphingobacteriia</taxon>
        <taxon>Sphingobacteriales</taxon>
        <taxon>Sphingobacteriaceae</taxon>
        <taxon>Sphingobacterium</taxon>
    </lineage>
</organism>
<dbReference type="EMBL" id="SUKA01000001">
    <property type="protein sequence ID" value="TJY68641.1"/>
    <property type="molecule type" value="Genomic_DNA"/>
</dbReference>
<dbReference type="RefSeq" id="WP_136819586.1">
    <property type="nucleotide sequence ID" value="NZ_BMJX01000001.1"/>
</dbReference>
<dbReference type="Gene3D" id="1.10.1660.10">
    <property type="match status" value="1"/>
</dbReference>
<dbReference type="AlphaFoldDB" id="A0A4U0H9V5"/>
<gene>
    <name evidence="1" type="ORF">FAZ19_05125</name>
</gene>